<evidence type="ECO:0000313" key="2">
    <source>
        <dbReference type="Proteomes" id="UP001190700"/>
    </source>
</evidence>
<keyword evidence="2" id="KW-1185">Reference proteome</keyword>
<organism evidence="1 2">
    <name type="scientific">Cymbomonas tetramitiformis</name>
    <dbReference type="NCBI Taxonomy" id="36881"/>
    <lineage>
        <taxon>Eukaryota</taxon>
        <taxon>Viridiplantae</taxon>
        <taxon>Chlorophyta</taxon>
        <taxon>Pyramimonadophyceae</taxon>
        <taxon>Pyramimonadales</taxon>
        <taxon>Pyramimonadaceae</taxon>
        <taxon>Cymbomonas</taxon>
    </lineage>
</organism>
<evidence type="ECO:0000313" key="1">
    <source>
        <dbReference type="EMBL" id="KAK3269743.1"/>
    </source>
</evidence>
<dbReference type="EMBL" id="LGRX02010774">
    <property type="protein sequence ID" value="KAK3269743.1"/>
    <property type="molecule type" value="Genomic_DNA"/>
</dbReference>
<gene>
    <name evidence="1" type="ORF">CYMTET_21828</name>
</gene>
<comment type="caution">
    <text evidence="1">The sequence shown here is derived from an EMBL/GenBank/DDBJ whole genome shotgun (WGS) entry which is preliminary data.</text>
</comment>
<proteinExistence type="predicted"/>
<dbReference type="AlphaFoldDB" id="A0AAE0G1E3"/>
<dbReference type="Proteomes" id="UP001190700">
    <property type="component" value="Unassembled WGS sequence"/>
</dbReference>
<accession>A0AAE0G1E3</accession>
<reference evidence="1 2" key="1">
    <citation type="journal article" date="2015" name="Genome Biol. Evol.">
        <title>Comparative Genomics of a Bacterivorous Green Alga Reveals Evolutionary Causalities and Consequences of Phago-Mixotrophic Mode of Nutrition.</title>
        <authorList>
            <person name="Burns J.A."/>
            <person name="Paasch A."/>
            <person name="Narechania A."/>
            <person name="Kim E."/>
        </authorList>
    </citation>
    <scope>NUCLEOTIDE SEQUENCE [LARGE SCALE GENOMIC DNA]</scope>
    <source>
        <strain evidence="1 2">PLY_AMNH</strain>
    </source>
</reference>
<sequence length="296" mass="32534">MNIFARIVTALRDAFINEETAFASLFDLEDASLPIHAEANKLLFNTLELIISPTSPAADWMESSADSHPFDGKTCIVGGRPHAPRHCCEGDCREVFVVVRKVEGKEGDMLPAGGNGGARQHCKCLFCGVVFAAQTARILSHLCGISGEGVAICIGVVRQSDETEVDYRQRNEYYQHAKARCNTVRESQKGEKDKKRERDGLNQATVLQACLGQLRRVSRRLSRRVSWEASAQKLADEALAHAFYTANVAPNVLDKLDFFVGLAYAAPERHVVEGPMLKADADIIKAQILTNKECAC</sequence>
<name>A0AAE0G1E3_9CHLO</name>
<protein>
    <submittedName>
        <fullName evidence="1">Uncharacterized protein</fullName>
    </submittedName>
</protein>